<dbReference type="GO" id="GO:0046872">
    <property type="term" value="F:metal ion binding"/>
    <property type="evidence" value="ECO:0007669"/>
    <property type="project" value="UniProtKB-KW"/>
</dbReference>
<feature type="domain" description="Soluble ligand binding" evidence="7">
    <location>
        <begin position="193"/>
        <end position="241"/>
    </location>
</feature>
<feature type="non-terminal residue" evidence="8">
    <location>
        <position position="1"/>
    </location>
</feature>
<organism evidence="8">
    <name type="scientific">marine sediment metagenome</name>
    <dbReference type="NCBI Taxonomy" id="412755"/>
    <lineage>
        <taxon>unclassified sequences</taxon>
        <taxon>metagenomes</taxon>
        <taxon>ecological metagenomes</taxon>
    </lineage>
</organism>
<comment type="caution">
    <text evidence="8">The sequence shown here is derived from an EMBL/GenBank/DDBJ whole genome shotgun (WGS) entry which is preliminary data.</text>
</comment>
<evidence type="ECO:0000256" key="4">
    <source>
        <dbReference type="ARBA" id="ARBA00023004"/>
    </source>
</evidence>
<evidence type="ECO:0000313" key="8">
    <source>
        <dbReference type="EMBL" id="GAG39512.1"/>
    </source>
</evidence>
<comment type="similarity">
    <text evidence="1">Belongs to the complex I 51 kDa subunit family.</text>
</comment>
<protein>
    <recommendedName>
        <fullName evidence="9">NADH-ubiquinone oxidoreductase 51kDa subunit FMN-binding domain-containing protein</fullName>
    </recommendedName>
</protein>
<dbReference type="EMBL" id="BARS01042108">
    <property type="protein sequence ID" value="GAG39512.1"/>
    <property type="molecule type" value="Genomic_DNA"/>
</dbReference>
<evidence type="ECO:0000256" key="2">
    <source>
        <dbReference type="ARBA" id="ARBA00022485"/>
    </source>
</evidence>
<dbReference type="SUPFAM" id="SSF142019">
    <property type="entry name" value="Nqo1 FMN-binding domain-like"/>
    <property type="match status" value="1"/>
</dbReference>
<dbReference type="Gene3D" id="3.10.20.600">
    <property type="match status" value="1"/>
</dbReference>
<sequence length="252" mass="26791">SKIKGRGGAGFPTGLKWELARKQKSDKKYIVCNADEGDPGAFMDRAVLEGDPHSVIEGMLIAAYSIGADEGYIYVRAEYPIAVKHLHIAVKQCEDLGLLGENILGCGFKFNINIKEGAGAFVCGEETALIASIEGKRGMPRPRPPFPVERGIWGKPTSINNVETFANINPIILGGYDEYAKIGTEKSGGTKVFSLAGKINNTGLVEIPIGTQLGEIIYNIGGGIPKGRKFKAVQTGGPSGGCIPAKYLNLPI</sequence>
<evidence type="ECO:0000259" key="6">
    <source>
        <dbReference type="Pfam" id="PF01512"/>
    </source>
</evidence>
<dbReference type="InterPro" id="IPR011538">
    <property type="entry name" value="Nuo51_FMN-bd"/>
</dbReference>
<name>X0XWD5_9ZZZZ</name>
<dbReference type="InterPro" id="IPR037225">
    <property type="entry name" value="Nuo51_FMN-bd_sf"/>
</dbReference>
<keyword evidence="5" id="KW-0411">Iron-sulfur</keyword>
<proteinExistence type="inferred from homology"/>
<dbReference type="Pfam" id="PF01512">
    <property type="entry name" value="Complex1_51K"/>
    <property type="match status" value="1"/>
</dbReference>
<dbReference type="Pfam" id="PF10531">
    <property type="entry name" value="SLBB"/>
    <property type="match status" value="1"/>
</dbReference>
<evidence type="ECO:0000259" key="7">
    <source>
        <dbReference type="Pfam" id="PF10531"/>
    </source>
</evidence>
<evidence type="ECO:0000256" key="3">
    <source>
        <dbReference type="ARBA" id="ARBA00022723"/>
    </source>
</evidence>
<dbReference type="InterPro" id="IPR019554">
    <property type="entry name" value="Soluble_ligand-bd"/>
</dbReference>
<dbReference type="Gene3D" id="3.40.50.11540">
    <property type="entry name" value="NADH-ubiquinone oxidoreductase 51kDa subunit"/>
    <property type="match status" value="1"/>
</dbReference>
<gene>
    <name evidence="8" type="ORF">S01H1_63943</name>
</gene>
<evidence type="ECO:0000256" key="1">
    <source>
        <dbReference type="ARBA" id="ARBA00007523"/>
    </source>
</evidence>
<evidence type="ECO:0008006" key="9">
    <source>
        <dbReference type="Google" id="ProtNLM"/>
    </source>
</evidence>
<dbReference type="AlphaFoldDB" id="X0XWD5"/>
<keyword evidence="2" id="KW-0004">4Fe-4S</keyword>
<dbReference type="FunFam" id="3.40.50.11540:FF:000001">
    <property type="entry name" value="NADH dehydrogenase [ubiquinone] flavoprotein 1, mitochondrial"/>
    <property type="match status" value="1"/>
</dbReference>
<dbReference type="PANTHER" id="PTHR43578">
    <property type="entry name" value="NADH-QUINONE OXIDOREDUCTASE SUBUNIT F"/>
    <property type="match status" value="1"/>
</dbReference>
<feature type="non-terminal residue" evidence="8">
    <location>
        <position position="252"/>
    </location>
</feature>
<dbReference type="PANTHER" id="PTHR43578:SF3">
    <property type="entry name" value="NADH-QUINONE OXIDOREDUCTASE SUBUNIT F"/>
    <property type="match status" value="1"/>
</dbReference>
<keyword evidence="4" id="KW-0408">Iron</keyword>
<evidence type="ECO:0000256" key="5">
    <source>
        <dbReference type="ARBA" id="ARBA00023014"/>
    </source>
</evidence>
<dbReference type="GO" id="GO:0051539">
    <property type="term" value="F:4 iron, 4 sulfur cluster binding"/>
    <property type="evidence" value="ECO:0007669"/>
    <property type="project" value="UniProtKB-KW"/>
</dbReference>
<accession>X0XWD5</accession>
<reference evidence="8" key="1">
    <citation type="journal article" date="2014" name="Front. Microbiol.">
        <title>High frequency of phylogenetically diverse reductive dehalogenase-homologous genes in deep subseafloor sedimentary metagenomes.</title>
        <authorList>
            <person name="Kawai M."/>
            <person name="Futagami T."/>
            <person name="Toyoda A."/>
            <person name="Takaki Y."/>
            <person name="Nishi S."/>
            <person name="Hori S."/>
            <person name="Arai W."/>
            <person name="Tsubouchi T."/>
            <person name="Morono Y."/>
            <person name="Uchiyama I."/>
            <person name="Ito T."/>
            <person name="Fujiyama A."/>
            <person name="Inagaki F."/>
            <person name="Takami H."/>
        </authorList>
    </citation>
    <scope>NUCLEOTIDE SEQUENCE</scope>
    <source>
        <strain evidence="8">Expedition CK06-06</strain>
    </source>
</reference>
<dbReference type="SUPFAM" id="SSF142984">
    <property type="entry name" value="Nqo1 middle domain-like"/>
    <property type="match status" value="1"/>
</dbReference>
<feature type="domain" description="NADH-ubiquinone oxidoreductase 51kDa subunit FMN-binding" evidence="6">
    <location>
        <begin position="2"/>
        <end position="168"/>
    </location>
</feature>
<keyword evidence="3" id="KW-0479">Metal-binding</keyword>